<evidence type="ECO:0008006" key="4">
    <source>
        <dbReference type="Google" id="ProtNLM"/>
    </source>
</evidence>
<dbReference type="EMBL" id="JAVRRF010000023">
    <property type="protein sequence ID" value="KAK5054306.1"/>
    <property type="molecule type" value="Genomic_DNA"/>
</dbReference>
<evidence type="ECO:0000313" key="2">
    <source>
        <dbReference type="EMBL" id="KAK5054306.1"/>
    </source>
</evidence>
<keyword evidence="1" id="KW-1133">Transmembrane helix</keyword>
<dbReference type="PANTHER" id="PTHR42083">
    <property type="entry name" value="MARVEL DOMAIN-CONTAINING PROTEIN"/>
    <property type="match status" value="1"/>
</dbReference>
<feature type="transmembrane region" description="Helical" evidence="1">
    <location>
        <begin position="20"/>
        <end position="37"/>
    </location>
</feature>
<comment type="caution">
    <text evidence="2">The sequence shown here is derived from an EMBL/GenBank/DDBJ whole genome shotgun (WGS) entry which is preliminary data.</text>
</comment>
<dbReference type="Proteomes" id="UP001345691">
    <property type="component" value="Unassembled WGS sequence"/>
</dbReference>
<proteinExistence type="predicted"/>
<sequence length="179" mass="19803">MNNFLTSTRAQKKVILTNGVLRFAQIVVGVVTLGLYAQQSGFWLNHSIQSKIGFEITVGTVTTITGLVLCIFPFILSYRPVAFAAGWDLMMFILYSVAFGVMRAIFSNDHNESKAGMEVTDDKAFVEYAHKMRGNLWVNLAGMILFLISAIMGITLIITGRVFGRKSIIESDRILANNA</sequence>
<protein>
    <recommendedName>
        <fullName evidence="4">MARVEL domain-containing protein</fullName>
    </recommendedName>
</protein>
<feature type="transmembrane region" description="Helical" evidence="1">
    <location>
        <begin position="57"/>
        <end position="77"/>
    </location>
</feature>
<feature type="transmembrane region" description="Helical" evidence="1">
    <location>
        <begin position="136"/>
        <end position="158"/>
    </location>
</feature>
<name>A0ABR0J1Q7_9EURO</name>
<dbReference type="PANTHER" id="PTHR42083:SF1">
    <property type="entry name" value="MARVEL DOMAIN-CONTAINING PROTEIN"/>
    <property type="match status" value="1"/>
</dbReference>
<keyword evidence="1" id="KW-0472">Membrane</keyword>
<accession>A0ABR0J1Q7</accession>
<feature type="transmembrane region" description="Helical" evidence="1">
    <location>
        <begin position="89"/>
        <end position="106"/>
    </location>
</feature>
<reference evidence="2 3" key="1">
    <citation type="submission" date="2023-08" db="EMBL/GenBank/DDBJ databases">
        <title>Black Yeasts Isolated from many extreme environments.</title>
        <authorList>
            <person name="Coleine C."/>
            <person name="Stajich J.E."/>
            <person name="Selbmann L."/>
        </authorList>
    </citation>
    <scope>NUCLEOTIDE SEQUENCE [LARGE SCALE GENOMIC DNA]</scope>
    <source>
        <strain evidence="2 3">CCFEE 6328</strain>
    </source>
</reference>
<evidence type="ECO:0000313" key="3">
    <source>
        <dbReference type="Proteomes" id="UP001345691"/>
    </source>
</evidence>
<keyword evidence="3" id="KW-1185">Reference proteome</keyword>
<organism evidence="2 3">
    <name type="scientific">Exophiala sideris</name>
    <dbReference type="NCBI Taxonomy" id="1016849"/>
    <lineage>
        <taxon>Eukaryota</taxon>
        <taxon>Fungi</taxon>
        <taxon>Dikarya</taxon>
        <taxon>Ascomycota</taxon>
        <taxon>Pezizomycotina</taxon>
        <taxon>Eurotiomycetes</taxon>
        <taxon>Chaetothyriomycetidae</taxon>
        <taxon>Chaetothyriales</taxon>
        <taxon>Herpotrichiellaceae</taxon>
        <taxon>Exophiala</taxon>
    </lineage>
</organism>
<gene>
    <name evidence="2" type="ORF">LTR69_008921</name>
</gene>
<keyword evidence="1" id="KW-0812">Transmembrane</keyword>
<evidence type="ECO:0000256" key="1">
    <source>
        <dbReference type="SAM" id="Phobius"/>
    </source>
</evidence>